<dbReference type="AlphaFoldDB" id="A0A191ZUE3"/>
<dbReference type="STRING" id="190721.ACS15_0978"/>
<reference evidence="4" key="1">
    <citation type="submission" date="2016-06" db="EMBL/GenBank/DDBJ databases">
        <authorList>
            <person name="Xu Y."/>
            <person name="Nagy A."/>
            <person name="Yan X."/>
            <person name="Kim S.W."/>
            <person name="Haley B."/>
            <person name="Liu N.T."/>
            <person name="Nou X."/>
        </authorList>
    </citation>
    <scope>NUCLEOTIDE SEQUENCE [LARGE SCALE GENOMIC DNA]</scope>
    <source>
        <strain evidence="4">ATCC 49129</strain>
    </source>
</reference>
<evidence type="ECO:0000259" key="1">
    <source>
        <dbReference type="Pfam" id="PF00535"/>
    </source>
</evidence>
<dbReference type="OrthoDB" id="9801954at2"/>
<dbReference type="PANTHER" id="PTHR43685:SF3">
    <property type="entry name" value="SLR2126 PROTEIN"/>
    <property type="match status" value="1"/>
</dbReference>
<dbReference type="InterPro" id="IPR029044">
    <property type="entry name" value="Nucleotide-diphossugar_trans"/>
</dbReference>
<dbReference type="Pfam" id="PF02709">
    <property type="entry name" value="Glyco_transf_7C"/>
    <property type="match status" value="1"/>
</dbReference>
<gene>
    <name evidence="3" type="ORF">A9Y76_04380</name>
</gene>
<dbReference type="Pfam" id="PF00535">
    <property type="entry name" value="Glycos_transf_2"/>
    <property type="match status" value="1"/>
</dbReference>
<dbReference type="Proteomes" id="UP000078572">
    <property type="component" value="Chromosome 1"/>
</dbReference>
<proteinExistence type="predicted"/>
<organism evidence="3 4">
    <name type="scientific">Ralstonia insidiosa</name>
    <dbReference type="NCBI Taxonomy" id="190721"/>
    <lineage>
        <taxon>Bacteria</taxon>
        <taxon>Pseudomonadati</taxon>
        <taxon>Pseudomonadota</taxon>
        <taxon>Betaproteobacteria</taxon>
        <taxon>Burkholderiales</taxon>
        <taxon>Burkholderiaceae</taxon>
        <taxon>Ralstonia</taxon>
    </lineage>
</organism>
<protein>
    <submittedName>
        <fullName evidence="3">Glycosyl transferase family 2</fullName>
    </submittedName>
</protein>
<evidence type="ECO:0000313" key="4">
    <source>
        <dbReference type="Proteomes" id="UP000078572"/>
    </source>
</evidence>
<dbReference type="Gene3D" id="3.90.550.10">
    <property type="entry name" value="Spore Coat Polysaccharide Biosynthesis Protein SpsA, Chain A"/>
    <property type="match status" value="1"/>
</dbReference>
<evidence type="ECO:0000313" key="3">
    <source>
        <dbReference type="EMBL" id="ANJ71755.1"/>
    </source>
</evidence>
<dbReference type="GeneID" id="61525249"/>
<dbReference type="PANTHER" id="PTHR43685">
    <property type="entry name" value="GLYCOSYLTRANSFERASE"/>
    <property type="match status" value="1"/>
</dbReference>
<name>A0A191ZUE3_9RALS</name>
<dbReference type="SUPFAM" id="SSF53448">
    <property type="entry name" value="Nucleotide-diphospho-sugar transferases"/>
    <property type="match status" value="1"/>
</dbReference>
<keyword evidence="3" id="KW-0808">Transferase</keyword>
<dbReference type="InterPro" id="IPR001173">
    <property type="entry name" value="Glyco_trans_2-like"/>
</dbReference>
<dbReference type="RefSeq" id="WP_064802291.1">
    <property type="nucleotide sequence ID" value="NZ_CP016022.1"/>
</dbReference>
<dbReference type="InterPro" id="IPR050834">
    <property type="entry name" value="Glycosyltransf_2"/>
</dbReference>
<dbReference type="EMBL" id="CP016022">
    <property type="protein sequence ID" value="ANJ71755.1"/>
    <property type="molecule type" value="Genomic_DNA"/>
</dbReference>
<feature type="domain" description="Galactosyltransferase C-terminal" evidence="2">
    <location>
        <begin position="183"/>
        <end position="240"/>
    </location>
</feature>
<accession>A0A191ZUE3</accession>
<evidence type="ECO:0000259" key="2">
    <source>
        <dbReference type="Pfam" id="PF02709"/>
    </source>
</evidence>
<keyword evidence="4" id="KW-1185">Reference proteome</keyword>
<dbReference type="CDD" id="cd06420">
    <property type="entry name" value="GT2_Chondriotin_Pol_N"/>
    <property type="match status" value="1"/>
</dbReference>
<feature type="domain" description="Glycosyltransferase 2-like" evidence="1">
    <location>
        <begin position="12"/>
        <end position="125"/>
    </location>
</feature>
<sequence length="280" mass="31452">MASADCPRRIALIVTTYNRPDALARVLAGCGAQTDQAFDVIVADDGSRDDTRVAVEAAAKTASYPLRHVWHPDDGFRAAEIRNRGVLATDADYLVFLDGDCVPRPDFVARHRALAEPGRLLSGSRILLSEEMTRDVIAQQTDIHLKDLAYWFSAWRAGRINKFLPLLVPGLPAPRTFKDTSLRGIKSCNLGVWRSDFERVNGFDQSFVGWGHEDADLAVRLYNAGVRRKRGFCATEVFHLWHREQSREQESPNYRRMMARRNTDVIRAEAGLTELRGQGA</sequence>
<dbReference type="InterPro" id="IPR027791">
    <property type="entry name" value="Galactosyl_T_C"/>
</dbReference>
<dbReference type="GO" id="GO:0016740">
    <property type="term" value="F:transferase activity"/>
    <property type="evidence" value="ECO:0007669"/>
    <property type="project" value="UniProtKB-KW"/>
</dbReference>